<feature type="signal peptide" evidence="2">
    <location>
        <begin position="1"/>
        <end position="27"/>
    </location>
</feature>
<dbReference type="RefSeq" id="WP_068135294.1">
    <property type="nucleotide sequence ID" value="NZ_CP042914.1"/>
</dbReference>
<dbReference type="KEGG" id="rul:UC8_37060"/>
<dbReference type="AlphaFoldDB" id="A0A5B9QV54"/>
<dbReference type="GO" id="GO:0030674">
    <property type="term" value="F:protein-macromolecule adaptor activity"/>
    <property type="evidence" value="ECO:0007669"/>
    <property type="project" value="InterPro"/>
</dbReference>
<dbReference type="GO" id="GO:0008092">
    <property type="term" value="F:cytoskeletal protein binding"/>
    <property type="evidence" value="ECO:0007669"/>
    <property type="project" value="InterPro"/>
</dbReference>
<evidence type="ECO:0000313" key="4">
    <source>
        <dbReference type="EMBL" id="QEG41680.1"/>
    </source>
</evidence>
<evidence type="ECO:0000256" key="1">
    <source>
        <dbReference type="SAM" id="MobiDB-lite"/>
    </source>
</evidence>
<feature type="region of interest" description="Disordered" evidence="1">
    <location>
        <begin position="90"/>
        <end position="111"/>
    </location>
</feature>
<dbReference type="Proteomes" id="UP000325286">
    <property type="component" value="Chromosome"/>
</dbReference>
<dbReference type="Gene3D" id="2.30.30.700">
    <property type="entry name" value="SLA1 homology domain 1"/>
    <property type="match status" value="1"/>
</dbReference>
<gene>
    <name evidence="4" type="ORF">UC8_37060</name>
</gene>
<dbReference type="InterPro" id="IPR011047">
    <property type="entry name" value="Quinoprotein_ADH-like_sf"/>
</dbReference>
<dbReference type="SUPFAM" id="SSF50998">
    <property type="entry name" value="Quinoprotein alcohol dehydrogenase-like"/>
    <property type="match status" value="1"/>
</dbReference>
<feature type="chain" id="PRO_5022714972" description="SLA1 homology domain-containing protein" evidence="2">
    <location>
        <begin position="28"/>
        <end position="642"/>
    </location>
</feature>
<dbReference type="OrthoDB" id="291762at2"/>
<dbReference type="InterPro" id="IPR007131">
    <property type="entry name" value="SHD1"/>
</dbReference>
<protein>
    <recommendedName>
        <fullName evidence="3">SLA1 homology domain-containing protein</fullName>
    </recommendedName>
</protein>
<evidence type="ECO:0000313" key="5">
    <source>
        <dbReference type="Proteomes" id="UP000325286"/>
    </source>
</evidence>
<keyword evidence="2" id="KW-0732">Signal</keyword>
<name>A0A5B9QV54_9BACT</name>
<dbReference type="Gene3D" id="2.130.10.10">
    <property type="entry name" value="YVTN repeat-like/Quinoprotein amine dehydrogenase"/>
    <property type="match status" value="1"/>
</dbReference>
<evidence type="ECO:0000259" key="3">
    <source>
        <dbReference type="Pfam" id="PF03983"/>
    </source>
</evidence>
<dbReference type="GO" id="GO:0042802">
    <property type="term" value="F:identical protein binding"/>
    <property type="evidence" value="ECO:0007669"/>
    <property type="project" value="InterPro"/>
</dbReference>
<sequence precursor="true">MNIYRYRTLHGMRWLLAVLVLATGSLAADDAVREWTDSTGRFKVTGKLLEVQDGNVLLENSQGKKLRIPIDRLSEADQAFLKGEQNPFEMVDGADSSGNAPGRASTGSAVASTEWWSGPQAVNWEDAEQFTTLAGVQWQLPESKGRLDFTPKRAALTKKANFHEHLHRVAINTVCRRAVVASSVSFAVPKPQTRLSLVDLVTGKSVHSEAVTAHMRPLALLDDGSSILMVGCSDQRGGYEQKNELQLWRFDGKQIVRSDSWVPYENDKDRRGQVAAVVAAEVLDRHRVLTLSNKGHVVLWNLPRRKPLWHGRLSERNFAMTLSADRELLALFDEKTLMVVRPDSAEVLGSTALPSSEATGWCRLAWSPSGKRLLLTSINDIRVMDVETGNWEVDFSFPGGPVAPNAMSYPDENFVLLENRLLVDLRSKIKVCEYRDANHIQTIGGTCFVAKFGDGGGLLSPFTLPHPEAVKMLEKAEEDPSLFLLHPGVAVSIDVSQVPQQHQQTVREGLEKSAAASGYEVNGSSPIRLSATITGPEQEAVSYIAAGSYVVNQYTSKAELQWQDHTLWTSTRTNIPGLLRTKRGQTMQEALDEAGKAPNTSMFASLQFPKFMQKPSDNQSGGGTAAALMASQFTLQGLVDVQ</sequence>
<feature type="domain" description="SLA1 homology" evidence="3">
    <location>
        <begin position="29"/>
        <end position="83"/>
    </location>
</feature>
<dbReference type="GO" id="GO:0043130">
    <property type="term" value="F:ubiquitin binding"/>
    <property type="evidence" value="ECO:0007669"/>
    <property type="project" value="InterPro"/>
</dbReference>
<dbReference type="EMBL" id="CP042914">
    <property type="protein sequence ID" value="QEG41680.1"/>
    <property type="molecule type" value="Genomic_DNA"/>
</dbReference>
<reference evidence="4 5" key="1">
    <citation type="submission" date="2019-08" db="EMBL/GenBank/DDBJ databases">
        <title>Deep-cultivation of Planctomycetes and their phenomic and genomic characterization uncovers novel biology.</title>
        <authorList>
            <person name="Wiegand S."/>
            <person name="Jogler M."/>
            <person name="Boedeker C."/>
            <person name="Pinto D."/>
            <person name="Vollmers J."/>
            <person name="Rivas-Marin E."/>
            <person name="Kohn T."/>
            <person name="Peeters S.H."/>
            <person name="Heuer A."/>
            <person name="Rast P."/>
            <person name="Oberbeckmann S."/>
            <person name="Bunk B."/>
            <person name="Jeske O."/>
            <person name="Meyerdierks A."/>
            <person name="Storesund J.E."/>
            <person name="Kallscheuer N."/>
            <person name="Luecker S."/>
            <person name="Lage O.M."/>
            <person name="Pohl T."/>
            <person name="Merkel B.J."/>
            <person name="Hornburger P."/>
            <person name="Mueller R.-W."/>
            <person name="Bruemmer F."/>
            <person name="Labrenz M."/>
            <person name="Spormann A.M."/>
            <person name="Op den Camp H."/>
            <person name="Overmann J."/>
            <person name="Amann R."/>
            <person name="Jetten M.S.M."/>
            <person name="Mascher T."/>
            <person name="Medema M.H."/>
            <person name="Devos D.P."/>
            <person name="Kaster A.-K."/>
            <person name="Ovreas L."/>
            <person name="Rohde M."/>
            <person name="Galperin M.Y."/>
            <person name="Jogler C."/>
        </authorList>
    </citation>
    <scope>NUCLEOTIDE SEQUENCE [LARGE SCALE GENOMIC DNA]</scope>
    <source>
        <strain evidence="4 5">UC8</strain>
    </source>
</reference>
<proteinExistence type="predicted"/>
<evidence type="ECO:0000256" key="2">
    <source>
        <dbReference type="SAM" id="SignalP"/>
    </source>
</evidence>
<organism evidence="4 5">
    <name type="scientific">Roseimaritima ulvae</name>
    <dbReference type="NCBI Taxonomy" id="980254"/>
    <lineage>
        <taxon>Bacteria</taxon>
        <taxon>Pseudomonadati</taxon>
        <taxon>Planctomycetota</taxon>
        <taxon>Planctomycetia</taxon>
        <taxon>Pirellulales</taxon>
        <taxon>Pirellulaceae</taxon>
        <taxon>Roseimaritima</taxon>
    </lineage>
</organism>
<dbReference type="InterPro" id="IPR015943">
    <property type="entry name" value="WD40/YVTN_repeat-like_dom_sf"/>
</dbReference>
<accession>A0A5B9QV54</accession>
<dbReference type="Pfam" id="PF03983">
    <property type="entry name" value="SHD1"/>
    <property type="match status" value="1"/>
</dbReference>
<keyword evidence="5" id="KW-1185">Reference proteome</keyword>